<dbReference type="GO" id="GO:0000724">
    <property type="term" value="P:double-strand break repair via homologous recombination"/>
    <property type="evidence" value="ECO:0007669"/>
    <property type="project" value="TreeGrafter"/>
</dbReference>
<dbReference type="EMBL" id="HBIN01020689">
    <property type="protein sequence ID" value="CAE0445830.1"/>
    <property type="molecule type" value="Transcribed_RNA"/>
</dbReference>
<dbReference type="GO" id="GO:0003684">
    <property type="term" value="F:damaged DNA binding"/>
    <property type="evidence" value="ECO:0007669"/>
    <property type="project" value="TreeGrafter"/>
</dbReference>
<dbReference type="PANTHER" id="PTHR15114:SF1">
    <property type="entry name" value="REPLICATION PROTEIN A 14 KDA SUBUNIT"/>
    <property type="match status" value="1"/>
</dbReference>
<evidence type="ECO:0000313" key="4">
    <source>
        <dbReference type="EMBL" id="CAE0445830.1"/>
    </source>
</evidence>
<comment type="subcellular location">
    <subcellularLocation>
        <location evidence="1">Nucleus</location>
    </subcellularLocation>
</comment>
<dbReference type="SUPFAM" id="SSF50249">
    <property type="entry name" value="Nucleic acid-binding proteins"/>
    <property type="match status" value="1"/>
</dbReference>
<dbReference type="InterPro" id="IPR013970">
    <property type="entry name" value="Rfa2"/>
</dbReference>
<dbReference type="GO" id="GO:0005662">
    <property type="term" value="C:DNA replication factor A complex"/>
    <property type="evidence" value="ECO:0007669"/>
    <property type="project" value="TreeGrafter"/>
</dbReference>
<protein>
    <recommendedName>
        <fullName evidence="5">Replication protein A 14 kDa subunit</fullName>
    </recommendedName>
</protein>
<evidence type="ECO:0000256" key="2">
    <source>
        <dbReference type="ARBA" id="ARBA00009761"/>
    </source>
</evidence>
<comment type="similarity">
    <text evidence="2">Belongs to the replication factor A protein 3 family.</text>
</comment>
<dbReference type="GO" id="GO:0006289">
    <property type="term" value="P:nucleotide-excision repair"/>
    <property type="evidence" value="ECO:0007669"/>
    <property type="project" value="TreeGrafter"/>
</dbReference>
<dbReference type="GO" id="GO:0035861">
    <property type="term" value="C:site of double-strand break"/>
    <property type="evidence" value="ECO:0007669"/>
    <property type="project" value="TreeGrafter"/>
</dbReference>
<accession>A0A7S3PNY9</accession>
<evidence type="ECO:0000256" key="3">
    <source>
        <dbReference type="ARBA" id="ARBA00023242"/>
    </source>
</evidence>
<dbReference type="InterPro" id="IPR012340">
    <property type="entry name" value="NA-bd_OB-fold"/>
</dbReference>
<dbReference type="Pfam" id="PF08661">
    <property type="entry name" value="Rep_fac-A_3"/>
    <property type="match status" value="1"/>
</dbReference>
<organism evidence="4">
    <name type="scientific">Aplanochytrium stocchinoi</name>
    <dbReference type="NCBI Taxonomy" id="215587"/>
    <lineage>
        <taxon>Eukaryota</taxon>
        <taxon>Sar</taxon>
        <taxon>Stramenopiles</taxon>
        <taxon>Bigyra</taxon>
        <taxon>Labyrinthulomycetes</taxon>
        <taxon>Thraustochytrida</taxon>
        <taxon>Thraustochytriidae</taxon>
        <taxon>Aplanochytrium</taxon>
    </lineage>
</organism>
<dbReference type="Gene3D" id="2.40.50.140">
    <property type="entry name" value="Nucleic acid-binding proteins"/>
    <property type="match status" value="1"/>
</dbReference>
<name>A0A7S3PNY9_9STRA</name>
<gene>
    <name evidence="4" type="ORF">ASTO00021_LOCUS15834</name>
</gene>
<dbReference type="GO" id="GO:0006260">
    <property type="term" value="P:DNA replication"/>
    <property type="evidence" value="ECO:0007669"/>
    <property type="project" value="InterPro"/>
</dbReference>
<reference evidence="4" key="1">
    <citation type="submission" date="2021-01" db="EMBL/GenBank/DDBJ databases">
        <authorList>
            <person name="Corre E."/>
            <person name="Pelletier E."/>
            <person name="Niang G."/>
            <person name="Scheremetjew M."/>
            <person name="Finn R."/>
            <person name="Kale V."/>
            <person name="Holt S."/>
            <person name="Cochrane G."/>
            <person name="Meng A."/>
            <person name="Brown T."/>
            <person name="Cohen L."/>
        </authorList>
    </citation>
    <scope>NUCLEOTIDE SEQUENCE</scope>
    <source>
        <strain evidence="4">GSBS06</strain>
    </source>
</reference>
<dbReference type="PANTHER" id="PTHR15114">
    <property type="entry name" value="REPLICATION PROTEIN A3"/>
    <property type="match status" value="1"/>
</dbReference>
<dbReference type="AlphaFoldDB" id="A0A7S3PNY9"/>
<sequence length="118" mass="12895">MDNPAMDTSSDREITPRVNAGLLGAHMNKLVSFVGKVDQHSPGVVVFQSSDGTHVNVKYHNPQALNVGGIYEMIGRVSPDCSIDAEKMVPYSENFDLAIYNKFVGLANGQYANLFYAQ</sequence>
<dbReference type="GO" id="GO:0006298">
    <property type="term" value="P:mismatch repair"/>
    <property type="evidence" value="ECO:0007669"/>
    <property type="project" value="TreeGrafter"/>
</dbReference>
<evidence type="ECO:0008006" key="5">
    <source>
        <dbReference type="Google" id="ProtNLM"/>
    </source>
</evidence>
<proteinExistence type="inferred from homology"/>
<keyword evidence="3" id="KW-0539">Nucleus</keyword>
<dbReference type="GO" id="GO:0006284">
    <property type="term" value="P:base-excision repair"/>
    <property type="evidence" value="ECO:0007669"/>
    <property type="project" value="TreeGrafter"/>
</dbReference>
<dbReference type="GO" id="GO:0003697">
    <property type="term" value="F:single-stranded DNA binding"/>
    <property type="evidence" value="ECO:0007669"/>
    <property type="project" value="TreeGrafter"/>
</dbReference>
<dbReference type="CDD" id="cd04479">
    <property type="entry name" value="RPA3"/>
    <property type="match status" value="1"/>
</dbReference>
<evidence type="ECO:0000256" key="1">
    <source>
        <dbReference type="ARBA" id="ARBA00004123"/>
    </source>
</evidence>